<dbReference type="EMBL" id="JAIOIV010000017">
    <property type="protein sequence ID" value="MBZ0154984.1"/>
    <property type="molecule type" value="Genomic_DNA"/>
</dbReference>
<dbReference type="InterPro" id="IPR050166">
    <property type="entry name" value="ABC_transporter_ATP-bind"/>
</dbReference>
<accession>A0A953LZ09</accession>
<gene>
    <name evidence="5" type="ORF">K8I29_02065</name>
</gene>
<dbReference type="Gene3D" id="3.40.50.300">
    <property type="entry name" value="P-loop containing nucleotide triphosphate hydrolases"/>
    <property type="match status" value="1"/>
</dbReference>
<dbReference type="InterPro" id="IPR003593">
    <property type="entry name" value="AAA+_ATPase"/>
</dbReference>
<dbReference type="InterPro" id="IPR027417">
    <property type="entry name" value="P-loop_NTPase"/>
</dbReference>
<protein>
    <submittedName>
        <fullName evidence="5">ABC transporter ATP-binding protein</fullName>
    </submittedName>
</protein>
<dbReference type="InterPro" id="IPR003439">
    <property type="entry name" value="ABC_transporter-like_ATP-bd"/>
</dbReference>
<evidence type="ECO:0000256" key="1">
    <source>
        <dbReference type="ARBA" id="ARBA00022448"/>
    </source>
</evidence>
<keyword evidence="2" id="KW-0547">Nucleotide-binding</keyword>
<name>A0A953LZ09_9BACT</name>
<proteinExistence type="predicted"/>
<evidence type="ECO:0000313" key="6">
    <source>
        <dbReference type="Proteomes" id="UP000705867"/>
    </source>
</evidence>
<evidence type="ECO:0000313" key="5">
    <source>
        <dbReference type="EMBL" id="MBZ0154984.1"/>
    </source>
</evidence>
<dbReference type="AlphaFoldDB" id="A0A953LZ09"/>
<reference evidence="5" key="1">
    <citation type="journal article" date="2021" name="bioRxiv">
        <title>Unraveling nitrogen, sulfur and carbon metabolic pathways and microbial community transcriptional responses to substrate deprivation and toxicity stresses in a bioreactor mimicking anoxic brackish coastal sediment conditions.</title>
        <authorList>
            <person name="Martins P.D."/>
            <person name="Echeveste M.J."/>
            <person name="Arshad A."/>
            <person name="Kurth J."/>
            <person name="Ouboter H."/>
            <person name="Jetten M.S.M."/>
            <person name="Welte C.U."/>
        </authorList>
    </citation>
    <scope>NUCLEOTIDE SEQUENCE</scope>
    <source>
        <strain evidence="5">MAG_39</strain>
    </source>
</reference>
<comment type="caution">
    <text evidence="5">The sequence shown here is derived from an EMBL/GenBank/DDBJ whole genome shotgun (WGS) entry which is preliminary data.</text>
</comment>
<dbReference type="Pfam" id="PF00005">
    <property type="entry name" value="ABC_tran"/>
    <property type="match status" value="1"/>
</dbReference>
<evidence type="ECO:0000259" key="4">
    <source>
        <dbReference type="PROSITE" id="PS50893"/>
    </source>
</evidence>
<keyword evidence="3 5" id="KW-0067">ATP-binding</keyword>
<organism evidence="5 6">
    <name type="scientific">Candidatus Nitrobium versatile</name>
    <dbReference type="NCBI Taxonomy" id="2884831"/>
    <lineage>
        <taxon>Bacteria</taxon>
        <taxon>Pseudomonadati</taxon>
        <taxon>Nitrospirota</taxon>
        <taxon>Nitrospiria</taxon>
        <taxon>Nitrospirales</taxon>
        <taxon>Nitrospiraceae</taxon>
        <taxon>Candidatus Nitrobium</taxon>
    </lineage>
</organism>
<dbReference type="PANTHER" id="PTHR42788:SF13">
    <property type="entry name" value="ALIPHATIC SULFONATES IMPORT ATP-BINDING PROTEIN SSUB"/>
    <property type="match status" value="1"/>
</dbReference>
<evidence type="ECO:0000256" key="3">
    <source>
        <dbReference type="ARBA" id="ARBA00022840"/>
    </source>
</evidence>
<dbReference type="GO" id="GO:0016887">
    <property type="term" value="F:ATP hydrolysis activity"/>
    <property type="evidence" value="ECO:0007669"/>
    <property type="project" value="InterPro"/>
</dbReference>
<dbReference type="SUPFAM" id="SSF52540">
    <property type="entry name" value="P-loop containing nucleoside triphosphate hydrolases"/>
    <property type="match status" value="1"/>
</dbReference>
<reference evidence="5" key="2">
    <citation type="submission" date="2021-08" db="EMBL/GenBank/DDBJ databases">
        <authorList>
            <person name="Dalcin Martins P."/>
        </authorList>
    </citation>
    <scope>NUCLEOTIDE SEQUENCE</scope>
    <source>
        <strain evidence="5">MAG_39</strain>
    </source>
</reference>
<dbReference type="PROSITE" id="PS50893">
    <property type="entry name" value="ABC_TRANSPORTER_2"/>
    <property type="match status" value="1"/>
</dbReference>
<dbReference type="SMART" id="SM00382">
    <property type="entry name" value="AAA"/>
    <property type="match status" value="1"/>
</dbReference>
<dbReference type="Proteomes" id="UP000705867">
    <property type="component" value="Unassembled WGS sequence"/>
</dbReference>
<sequence length="278" mass="30942">MTTHGKIEGAISIRKVTKIYDPEGARVMAMKDCSFEMGAGEFTIIVGPSGCGKTTLLNAVAGFDTITSGEILLDGDTLSSSLKQIKPNVDRMVVFQNGALFPWKTVLENIIYGPVVQGRMKRPAAVGHARGMLHQVGLGEIEDKYPEELSSGVQRRVEILRALINQPKVIMLDEPFRGLDAVAKTVMHEFLMEVFCASPRTMFFITHDLDEAIFLGHKVVIMTTRPAQVKKIVSVDLPWPREHHIMNSREYLKLKQEVLEAVHEEAKKAFEAGERELA</sequence>
<dbReference type="CDD" id="cd03293">
    <property type="entry name" value="ABC_NrtD_SsuB_transporters"/>
    <property type="match status" value="1"/>
</dbReference>
<keyword evidence="1" id="KW-0813">Transport</keyword>
<feature type="domain" description="ABC transporter" evidence="4">
    <location>
        <begin position="11"/>
        <end position="249"/>
    </location>
</feature>
<dbReference type="PANTHER" id="PTHR42788">
    <property type="entry name" value="TAURINE IMPORT ATP-BINDING PROTEIN-RELATED"/>
    <property type="match status" value="1"/>
</dbReference>
<dbReference type="GO" id="GO:0005524">
    <property type="term" value="F:ATP binding"/>
    <property type="evidence" value="ECO:0007669"/>
    <property type="project" value="UniProtKB-KW"/>
</dbReference>
<evidence type="ECO:0000256" key="2">
    <source>
        <dbReference type="ARBA" id="ARBA00022741"/>
    </source>
</evidence>